<reference evidence="1 2" key="1">
    <citation type="journal article" date="2018" name="Nat. Ecol. Evol.">
        <title>Pezizomycetes genomes reveal the molecular basis of ectomycorrhizal truffle lifestyle.</title>
        <authorList>
            <person name="Murat C."/>
            <person name="Payen T."/>
            <person name="Noel B."/>
            <person name="Kuo A."/>
            <person name="Morin E."/>
            <person name="Chen J."/>
            <person name="Kohler A."/>
            <person name="Krizsan K."/>
            <person name="Balestrini R."/>
            <person name="Da Silva C."/>
            <person name="Montanini B."/>
            <person name="Hainaut M."/>
            <person name="Levati E."/>
            <person name="Barry K.W."/>
            <person name="Belfiori B."/>
            <person name="Cichocki N."/>
            <person name="Clum A."/>
            <person name="Dockter R.B."/>
            <person name="Fauchery L."/>
            <person name="Guy J."/>
            <person name="Iotti M."/>
            <person name="Le Tacon F."/>
            <person name="Lindquist E.A."/>
            <person name="Lipzen A."/>
            <person name="Malagnac F."/>
            <person name="Mello A."/>
            <person name="Molinier V."/>
            <person name="Miyauchi S."/>
            <person name="Poulain J."/>
            <person name="Riccioni C."/>
            <person name="Rubini A."/>
            <person name="Sitrit Y."/>
            <person name="Splivallo R."/>
            <person name="Traeger S."/>
            <person name="Wang M."/>
            <person name="Zifcakova L."/>
            <person name="Wipf D."/>
            <person name="Zambonelli A."/>
            <person name="Paolocci F."/>
            <person name="Nowrousian M."/>
            <person name="Ottonello S."/>
            <person name="Baldrian P."/>
            <person name="Spatafora J.W."/>
            <person name="Henrissat B."/>
            <person name="Nagy L.G."/>
            <person name="Aury J.M."/>
            <person name="Wincker P."/>
            <person name="Grigoriev I.V."/>
            <person name="Bonfante P."/>
            <person name="Martin F.M."/>
        </authorList>
    </citation>
    <scope>NUCLEOTIDE SEQUENCE [LARGE SCALE GENOMIC DNA]</scope>
    <source>
        <strain evidence="1 2">120613-1</strain>
    </source>
</reference>
<dbReference type="AlphaFoldDB" id="A0A3N4IV30"/>
<organism evidence="1 2">
    <name type="scientific">Choiromyces venosus 120613-1</name>
    <dbReference type="NCBI Taxonomy" id="1336337"/>
    <lineage>
        <taxon>Eukaryota</taxon>
        <taxon>Fungi</taxon>
        <taxon>Dikarya</taxon>
        <taxon>Ascomycota</taxon>
        <taxon>Pezizomycotina</taxon>
        <taxon>Pezizomycetes</taxon>
        <taxon>Pezizales</taxon>
        <taxon>Tuberaceae</taxon>
        <taxon>Choiromyces</taxon>
    </lineage>
</organism>
<protein>
    <submittedName>
        <fullName evidence="1">Uncharacterized protein</fullName>
    </submittedName>
</protein>
<accession>A0A3N4IV30</accession>
<gene>
    <name evidence="1" type="ORF">L873DRAFT_509462</name>
</gene>
<evidence type="ECO:0000313" key="2">
    <source>
        <dbReference type="Proteomes" id="UP000276215"/>
    </source>
</evidence>
<sequence length="182" mass="20820">MSSKIFYAVLKAIKTHCPDRLIFENVDPDDFAHVLESLRHPSNRLEGYSFRIHWFSADKRLKVVMPSNLHACAASWLLKMITRALAHGLIPQVWDDTMMIMTAPEFNNFINEFAGSFKEAYLTFLPCVGPERAQIAEYPSVVLESGWSESASRLQDDAKLWQEGSGRAVRVVLQVKFYRPNQ</sequence>
<proteinExistence type="predicted"/>
<keyword evidence="2" id="KW-1185">Reference proteome</keyword>
<dbReference type="STRING" id="1336337.A0A3N4IV30"/>
<dbReference type="Proteomes" id="UP000276215">
    <property type="component" value="Unassembled WGS sequence"/>
</dbReference>
<name>A0A3N4IV30_9PEZI</name>
<dbReference type="OrthoDB" id="76567at2759"/>
<evidence type="ECO:0000313" key="1">
    <source>
        <dbReference type="EMBL" id="RPA90052.1"/>
    </source>
</evidence>
<dbReference type="EMBL" id="ML120544">
    <property type="protein sequence ID" value="RPA90052.1"/>
    <property type="molecule type" value="Genomic_DNA"/>
</dbReference>